<name>A0A1W6ZPI7_9HYPH</name>
<gene>
    <name evidence="1" type="ORF">CAK95_07955</name>
</gene>
<accession>A0A1W6ZPI7</accession>
<protein>
    <submittedName>
        <fullName evidence="1">Uncharacterized protein</fullName>
    </submittedName>
</protein>
<dbReference type="Pfam" id="PF12071">
    <property type="entry name" value="DUF3551"/>
    <property type="match status" value="1"/>
</dbReference>
<evidence type="ECO:0000313" key="2">
    <source>
        <dbReference type="Proteomes" id="UP000194137"/>
    </source>
</evidence>
<proteinExistence type="predicted"/>
<keyword evidence="2" id="KW-1185">Reference proteome</keyword>
<sequence>MLSDRFHGRGMVQGIWLKDEPMRKITLIGIFAMTLPLIASVPAQAQEYPWCARYDWTTSNCGFVSFQQCLATIQGIGGRCEQNPRYVPPQQRRRPQR</sequence>
<dbReference type="AlphaFoldDB" id="A0A1W6ZPI7"/>
<dbReference type="KEGG" id="psin:CAK95_07955"/>
<dbReference type="InterPro" id="IPR021937">
    <property type="entry name" value="DUF3551"/>
</dbReference>
<dbReference type="EMBL" id="CP021112">
    <property type="protein sequence ID" value="ARP99020.1"/>
    <property type="molecule type" value="Genomic_DNA"/>
</dbReference>
<dbReference type="STRING" id="1235591.CAK95_07955"/>
<dbReference type="Proteomes" id="UP000194137">
    <property type="component" value="Chromosome"/>
</dbReference>
<reference evidence="1 2" key="1">
    <citation type="submission" date="2017-05" db="EMBL/GenBank/DDBJ databases">
        <title>Full genome sequence of Pseudorhodoplanes sinuspersici.</title>
        <authorList>
            <person name="Dastgheib S.M.M."/>
            <person name="Shavandi M."/>
            <person name="Tirandaz H."/>
        </authorList>
    </citation>
    <scope>NUCLEOTIDE SEQUENCE [LARGE SCALE GENOMIC DNA]</scope>
    <source>
        <strain evidence="1 2">RIPI110</strain>
    </source>
</reference>
<evidence type="ECO:0000313" key="1">
    <source>
        <dbReference type="EMBL" id="ARP99020.1"/>
    </source>
</evidence>
<organism evidence="1 2">
    <name type="scientific">Pseudorhodoplanes sinuspersici</name>
    <dbReference type="NCBI Taxonomy" id="1235591"/>
    <lineage>
        <taxon>Bacteria</taxon>
        <taxon>Pseudomonadati</taxon>
        <taxon>Pseudomonadota</taxon>
        <taxon>Alphaproteobacteria</taxon>
        <taxon>Hyphomicrobiales</taxon>
        <taxon>Pseudorhodoplanes</taxon>
    </lineage>
</organism>